<comment type="caution">
    <text evidence="2">The sequence shown here is derived from an EMBL/GenBank/DDBJ whole genome shotgun (WGS) entry which is preliminary data.</text>
</comment>
<evidence type="ECO:0000256" key="1">
    <source>
        <dbReference type="SAM" id="MobiDB-lite"/>
    </source>
</evidence>
<evidence type="ECO:0000313" key="2">
    <source>
        <dbReference type="EMBL" id="KAK7507164.1"/>
    </source>
</evidence>
<organism evidence="2 3">
    <name type="scientific">Batillaria attramentaria</name>
    <dbReference type="NCBI Taxonomy" id="370345"/>
    <lineage>
        <taxon>Eukaryota</taxon>
        <taxon>Metazoa</taxon>
        <taxon>Spiralia</taxon>
        <taxon>Lophotrochozoa</taxon>
        <taxon>Mollusca</taxon>
        <taxon>Gastropoda</taxon>
        <taxon>Caenogastropoda</taxon>
        <taxon>Sorbeoconcha</taxon>
        <taxon>Cerithioidea</taxon>
        <taxon>Batillariidae</taxon>
        <taxon>Batillaria</taxon>
    </lineage>
</organism>
<proteinExistence type="predicted"/>
<reference evidence="2 3" key="1">
    <citation type="journal article" date="2023" name="Sci. Data">
        <title>Genome assembly of the Korean intertidal mud-creeper Batillaria attramentaria.</title>
        <authorList>
            <person name="Patra A.K."/>
            <person name="Ho P.T."/>
            <person name="Jun S."/>
            <person name="Lee S.J."/>
            <person name="Kim Y."/>
            <person name="Won Y.J."/>
        </authorList>
    </citation>
    <scope>NUCLEOTIDE SEQUENCE [LARGE SCALE GENOMIC DNA]</scope>
    <source>
        <strain evidence="2">Wonlab-2016</strain>
    </source>
</reference>
<dbReference type="AlphaFoldDB" id="A0ABD0M5Z1"/>
<accession>A0ABD0M5Z1</accession>
<gene>
    <name evidence="2" type="ORF">BaRGS_00001099</name>
</gene>
<dbReference type="Proteomes" id="UP001519460">
    <property type="component" value="Unassembled WGS sequence"/>
</dbReference>
<keyword evidence="3" id="KW-1185">Reference proteome</keyword>
<name>A0ABD0M5Z1_9CAEN</name>
<dbReference type="EMBL" id="JACVVK020000004">
    <property type="protein sequence ID" value="KAK7507164.1"/>
    <property type="molecule type" value="Genomic_DNA"/>
</dbReference>
<feature type="region of interest" description="Disordered" evidence="1">
    <location>
        <begin position="27"/>
        <end position="46"/>
    </location>
</feature>
<protein>
    <submittedName>
        <fullName evidence="2">Uncharacterized protein</fullName>
    </submittedName>
</protein>
<evidence type="ECO:0000313" key="3">
    <source>
        <dbReference type="Proteomes" id="UP001519460"/>
    </source>
</evidence>
<sequence length="138" mass="14930">MTDKWSHRQKKRKDIVVKEKMHNISEKARNMAGQHSDAGGVSRTAWPAEKKPLLSAAVDEGLSKEMDPSCQLRGNARAGPCLQTWQSTADTTNGGQGRSISPDSAEGRWQCLDQQTSTGHSLALKVTSTVVVWLAGGT</sequence>